<dbReference type="NCBIfam" id="NF005559">
    <property type="entry name" value="PRK07231.1"/>
    <property type="match status" value="1"/>
</dbReference>
<dbReference type="FunFam" id="3.40.50.720:FF:000084">
    <property type="entry name" value="Short-chain dehydrogenase reductase"/>
    <property type="match status" value="1"/>
</dbReference>
<dbReference type="CDD" id="cd05233">
    <property type="entry name" value="SDR_c"/>
    <property type="match status" value="1"/>
</dbReference>
<dbReference type="InterPro" id="IPR002347">
    <property type="entry name" value="SDR_fam"/>
</dbReference>
<dbReference type="PANTHER" id="PTHR42760">
    <property type="entry name" value="SHORT-CHAIN DEHYDROGENASES/REDUCTASES FAMILY MEMBER"/>
    <property type="match status" value="1"/>
</dbReference>
<dbReference type="PRINTS" id="PR00081">
    <property type="entry name" value="GDHRDH"/>
</dbReference>
<dbReference type="GO" id="GO:0004316">
    <property type="term" value="F:3-oxoacyl-[acyl-carrier-protein] reductase (NADPH) activity"/>
    <property type="evidence" value="ECO:0007669"/>
    <property type="project" value="UniProtKB-EC"/>
</dbReference>
<evidence type="ECO:0000313" key="2">
    <source>
        <dbReference type="EMBL" id="MPM12033.1"/>
    </source>
</evidence>
<keyword evidence="2" id="KW-0560">Oxidoreductase</keyword>
<comment type="caution">
    <text evidence="2">The sequence shown here is derived from an EMBL/GenBank/DDBJ whole genome shotgun (WGS) entry which is preliminary data.</text>
</comment>
<dbReference type="Pfam" id="PF13561">
    <property type="entry name" value="adh_short_C2"/>
    <property type="match status" value="1"/>
</dbReference>
<dbReference type="PRINTS" id="PR00080">
    <property type="entry name" value="SDRFAMILY"/>
</dbReference>
<evidence type="ECO:0000256" key="1">
    <source>
        <dbReference type="ARBA" id="ARBA00006484"/>
    </source>
</evidence>
<organism evidence="2">
    <name type="scientific">bioreactor metagenome</name>
    <dbReference type="NCBI Taxonomy" id="1076179"/>
    <lineage>
        <taxon>unclassified sequences</taxon>
        <taxon>metagenomes</taxon>
        <taxon>ecological metagenomes</taxon>
    </lineage>
</organism>
<gene>
    <name evidence="2" type="primary">fabG_49</name>
    <name evidence="2" type="ORF">SDC9_58384</name>
</gene>
<dbReference type="InterPro" id="IPR020904">
    <property type="entry name" value="Sc_DH/Rdtase_CS"/>
</dbReference>
<dbReference type="EC" id="1.1.1.100" evidence="2"/>
<dbReference type="PROSITE" id="PS00061">
    <property type="entry name" value="ADH_SHORT"/>
    <property type="match status" value="1"/>
</dbReference>
<comment type="similarity">
    <text evidence="1">Belongs to the short-chain dehydrogenases/reductases (SDR) family.</text>
</comment>
<dbReference type="AlphaFoldDB" id="A0A644XCW4"/>
<sequence length="265" mass="28142">MINGGFRVKQLNGKRVLITGGARGIGYAIAQGFAREGSHIFLTDIDKALVNESAKALADEYGVQVSAFVLDVSNCESISRVFGKIGEAFETLDVLINNAGIQIRDASISFSEASWDKLMDINLKGSFFCAQAAARLMKNGGAIVNISSGTATRTLPGRAPYVISKAAIGGMTAVLAAEWAGRKIRVNAVAPGWIRTQLLEDGFRLGVVSEKQIYAAVPYKRLAEVDEIADAVVYLGSGEASYVTGQTLYVDGGWSALGLPDLTQE</sequence>
<dbReference type="Gene3D" id="3.40.50.720">
    <property type="entry name" value="NAD(P)-binding Rossmann-like Domain"/>
    <property type="match status" value="1"/>
</dbReference>
<name>A0A644XCW4_9ZZZZ</name>
<protein>
    <submittedName>
        <fullName evidence="2">3-oxoacyl-[acyl-carrier-protein] reductase FabG</fullName>
        <ecNumber evidence="2">1.1.1.100</ecNumber>
    </submittedName>
</protein>
<proteinExistence type="inferred from homology"/>
<accession>A0A644XCW4</accession>
<dbReference type="SUPFAM" id="SSF51735">
    <property type="entry name" value="NAD(P)-binding Rossmann-fold domains"/>
    <property type="match status" value="1"/>
</dbReference>
<reference evidence="2" key="1">
    <citation type="submission" date="2019-08" db="EMBL/GenBank/DDBJ databases">
        <authorList>
            <person name="Kucharzyk K."/>
            <person name="Murdoch R.W."/>
            <person name="Higgins S."/>
            <person name="Loffler F."/>
        </authorList>
    </citation>
    <scope>NUCLEOTIDE SEQUENCE</scope>
</reference>
<dbReference type="InterPro" id="IPR036291">
    <property type="entry name" value="NAD(P)-bd_dom_sf"/>
</dbReference>
<dbReference type="EMBL" id="VSSQ01001913">
    <property type="protein sequence ID" value="MPM12033.1"/>
    <property type="molecule type" value="Genomic_DNA"/>
</dbReference>